<feature type="site" description="Could be important to modulate the pK values of the two catalytic cysteine residues" evidence="3">
    <location>
        <position position="169"/>
    </location>
</feature>
<dbReference type="EC" id="5.1.1.7" evidence="3 4"/>
<organism evidence="5 6">
    <name type="scientific">Halohasta litorea</name>
    <dbReference type="NCBI Taxonomy" id="869891"/>
    <lineage>
        <taxon>Archaea</taxon>
        <taxon>Methanobacteriati</taxon>
        <taxon>Methanobacteriota</taxon>
        <taxon>Stenosarchaea group</taxon>
        <taxon>Halobacteria</taxon>
        <taxon>Halobacteriales</taxon>
        <taxon>Haloferacaceae</taxon>
        <taxon>Halohasta</taxon>
    </lineage>
</organism>
<accession>A0ABD6D714</accession>
<dbReference type="AlphaFoldDB" id="A0ABD6D714"/>
<dbReference type="PANTHER" id="PTHR31689:SF0">
    <property type="entry name" value="DIAMINOPIMELATE EPIMERASE"/>
    <property type="match status" value="1"/>
</dbReference>
<feature type="binding site" evidence="3">
    <location>
        <position position="18"/>
    </location>
    <ligand>
        <name>substrate</name>
    </ligand>
</feature>
<feature type="site" description="Could be important to modulate the pK values of the two catalytic cysteine residues" evidence="3">
    <location>
        <position position="223"/>
    </location>
</feature>
<evidence type="ECO:0000256" key="4">
    <source>
        <dbReference type="NCBIfam" id="TIGR00652"/>
    </source>
</evidence>
<comment type="caution">
    <text evidence="3">Lacks conserved residue(s) required for the propagation of feature annotation.</text>
</comment>
<sequence>MSTLTHAVDFEKYHGTGNDFIIVDATDSVPDRSAFATTHCDRQRGVGSDSDGPTGADGVLFLDLEDRFSPPRIIMTLLQPDGSVAPICGNGARCAAVWAMDRTDAEAVMIDTQAGTRQATRAEAGITVEMGEPTFDPDRLPLAGDRTEPLVEESVEGLTITAVNTGVPHAVAFVDTIDAVDVESVAPAVRHADVFPAGANVTFAERVDSRREGVPRFRQRSYERGIEGETQACATGSVAIVAAATRLGLIESADTVELSVPGGELQVERADRGGLLLTGAVDHEFDGTVAAVVDD</sequence>
<gene>
    <name evidence="3 5" type="primary">dapF</name>
    <name evidence="5" type="ORF">ACFSBW_04240</name>
</gene>
<evidence type="ECO:0000256" key="2">
    <source>
        <dbReference type="ARBA" id="ARBA00023235"/>
    </source>
</evidence>
<dbReference type="Gene3D" id="3.10.310.10">
    <property type="entry name" value="Diaminopimelate Epimerase, Chain A, domain 1"/>
    <property type="match status" value="2"/>
</dbReference>
<comment type="function">
    <text evidence="3">Catalyzes the stereoinversion of LL-2,6-diaminopimelate (L,L-DAP) to meso-diaminopimelate (meso-DAP), a precursor of L-lysine.</text>
</comment>
<comment type="subcellular location">
    <subcellularLocation>
        <location evidence="3">Cytoplasm</location>
    </subcellularLocation>
</comment>
<comment type="catalytic activity">
    <reaction evidence="3">
        <text>(2S,6S)-2,6-diaminopimelate = meso-2,6-diaminopimelate</text>
        <dbReference type="Rhea" id="RHEA:15393"/>
        <dbReference type="ChEBI" id="CHEBI:57609"/>
        <dbReference type="ChEBI" id="CHEBI:57791"/>
        <dbReference type="EC" id="5.1.1.7"/>
    </reaction>
</comment>
<comment type="similarity">
    <text evidence="1 3">Belongs to the diaminopimelate epimerase family.</text>
</comment>
<dbReference type="EMBL" id="JBHUDM010000001">
    <property type="protein sequence ID" value="MFD1641084.1"/>
    <property type="molecule type" value="Genomic_DNA"/>
</dbReference>
<keyword evidence="2 3" id="KW-0413">Isomerase</keyword>
<feature type="binding site" evidence="3">
    <location>
        <begin position="223"/>
        <end position="224"/>
    </location>
    <ligand>
        <name>substrate</name>
    </ligand>
</feature>
<dbReference type="NCBIfam" id="TIGR00652">
    <property type="entry name" value="DapF"/>
    <property type="match status" value="1"/>
</dbReference>
<comment type="subunit">
    <text evidence="3">Homodimer.</text>
</comment>
<keyword evidence="3" id="KW-0457">Lysine biosynthesis</keyword>
<dbReference type="PANTHER" id="PTHR31689">
    <property type="entry name" value="DIAMINOPIMELATE EPIMERASE, CHLOROPLASTIC"/>
    <property type="match status" value="1"/>
</dbReference>
<protein>
    <recommendedName>
        <fullName evidence="3 4">Diaminopimelate epimerase</fullName>
        <shortName evidence="3">DAP epimerase</shortName>
        <ecNumber evidence="3 4">5.1.1.7</ecNumber>
    </recommendedName>
    <alternativeName>
        <fullName evidence="3">PLP-independent amino acid racemase</fullName>
    </alternativeName>
</protein>
<dbReference type="HAMAP" id="MF_00197">
    <property type="entry name" value="DAP_epimerase"/>
    <property type="match status" value="1"/>
</dbReference>
<keyword evidence="3" id="KW-0963">Cytoplasm</keyword>
<feature type="active site" description="Proton acceptor" evidence="3">
    <location>
        <position position="233"/>
    </location>
</feature>
<evidence type="ECO:0000256" key="1">
    <source>
        <dbReference type="ARBA" id="ARBA00010219"/>
    </source>
</evidence>
<comment type="pathway">
    <text evidence="3">Amino-acid biosynthesis; L-lysine biosynthesis via DAP pathway; DL-2,6-diaminopimelate from LL-2,6-diaminopimelate: step 1/1.</text>
</comment>
<evidence type="ECO:0000256" key="3">
    <source>
        <dbReference type="HAMAP-Rule" id="MF_00197"/>
    </source>
</evidence>
<feature type="binding site" evidence="3">
    <location>
        <begin position="89"/>
        <end position="90"/>
    </location>
    <ligand>
        <name>substrate</name>
    </ligand>
</feature>
<proteinExistence type="inferred from homology"/>
<keyword evidence="6" id="KW-1185">Reference proteome</keyword>
<dbReference type="GO" id="GO:0005737">
    <property type="term" value="C:cytoplasm"/>
    <property type="evidence" value="ECO:0007669"/>
    <property type="project" value="UniProtKB-SubCell"/>
</dbReference>
<dbReference type="InterPro" id="IPR001653">
    <property type="entry name" value="DAP_epimerase_DapF"/>
</dbReference>
<evidence type="ECO:0000313" key="5">
    <source>
        <dbReference type="EMBL" id="MFD1641084.1"/>
    </source>
</evidence>
<dbReference type="Proteomes" id="UP001597052">
    <property type="component" value="Unassembled WGS sequence"/>
</dbReference>
<name>A0ABD6D714_9EURY</name>
<reference evidence="5 6" key="1">
    <citation type="journal article" date="2019" name="Int. J. Syst. Evol. Microbiol.">
        <title>The Global Catalogue of Microorganisms (GCM) 10K type strain sequencing project: providing services to taxonomists for standard genome sequencing and annotation.</title>
        <authorList>
            <consortium name="The Broad Institute Genomics Platform"/>
            <consortium name="The Broad Institute Genome Sequencing Center for Infectious Disease"/>
            <person name="Wu L."/>
            <person name="Ma J."/>
        </authorList>
    </citation>
    <scope>NUCLEOTIDE SEQUENCE [LARGE SCALE GENOMIC DNA]</scope>
    <source>
        <strain evidence="5 6">CGMCC 1.10593</strain>
    </source>
</reference>
<dbReference type="Pfam" id="PF01678">
    <property type="entry name" value="DAP_epimerase"/>
    <property type="match status" value="2"/>
</dbReference>
<feature type="binding site" evidence="3">
    <location>
        <position position="200"/>
    </location>
    <ligand>
        <name>substrate</name>
    </ligand>
</feature>
<dbReference type="GO" id="GO:0008837">
    <property type="term" value="F:diaminopimelate epimerase activity"/>
    <property type="evidence" value="ECO:0007669"/>
    <property type="project" value="UniProtKB-UniRule"/>
</dbReference>
<dbReference type="GO" id="GO:0009089">
    <property type="term" value="P:lysine biosynthetic process via diaminopimelate"/>
    <property type="evidence" value="ECO:0007669"/>
    <property type="project" value="UniProtKB-UniRule"/>
</dbReference>
<dbReference type="SUPFAM" id="SSF54506">
    <property type="entry name" value="Diaminopimelate epimerase-like"/>
    <property type="match status" value="2"/>
</dbReference>
<feature type="active site" description="Proton donor" evidence="3">
    <location>
        <position position="88"/>
    </location>
</feature>
<dbReference type="RefSeq" id="WP_256394771.1">
    <property type="nucleotide sequence ID" value="NZ_JANHDJ010000001.1"/>
</dbReference>
<keyword evidence="3" id="KW-0028">Amino-acid biosynthesis</keyword>
<comment type="caution">
    <text evidence="5">The sequence shown here is derived from an EMBL/GenBank/DDBJ whole genome shotgun (WGS) entry which is preliminary data.</text>
</comment>
<feature type="binding site" evidence="3">
    <location>
        <position position="79"/>
    </location>
    <ligand>
        <name>substrate</name>
    </ligand>
</feature>
<evidence type="ECO:0000313" key="6">
    <source>
        <dbReference type="Proteomes" id="UP001597052"/>
    </source>
</evidence>